<dbReference type="EMBL" id="NBNE01001767">
    <property type="protein sequence ID" value="OWZ12729.1"/>
    <property type="molecule type" value="Genomic_DNA"/>
</dbReference>
<gene>
    <name evidence="1" type="ORF">PHMEG_00014056</name>
</gene>
<sequence length="64" mass="7003">MITPPVTDFLSLLSPAYFAIRFANLQSTSLGACVCLVTRCTANAMSGLVHLTNHNRHPTNDWNV</sequence>
<evidence type="ECO:0000313" key="2">
    <source>
        <dbReference type="Proteomes" id="UP000198211"/>
    </source>
</evidence>
<organism evidence="1 2">
    <name type="scientific">Phytophthora megakarya</name>
    <dbReference type="NCBI Taxonomy" id="4795"/>
    <lineage>
        <taxon>Eukaryota</taxon>
        <taxon>Sar</taxon>
        <taxon>Stramenopiles</taxon>
        <taxon>Oomycota</taxon>
        <taxon>Peronosporomycetes</taxon>
        <taxon>Peronosporales</taxon>
        <taxon>Peronosporaceae</taxon>
        <taxon>Phytophthora</taxon>
    </lineage>
</organism>
<proteinExistence type="predicted"/>
<keyword evidence="2" id="KW-1185">Reference proteome</keyword>
<evidence type="ECO:0000313" key="1">
    <source>
        <dbReference type="EMBL" id="OWZ12729.1"/>
    </source>
</evidence>
<name>A0A225W6E7_9STRA</name>
<accession>A0A225W6E7</accession>
<dbReference type="Proteomes" id="UP000198211">
    <property type="component" value="Unassembled WGS sequence"/>
</dbReference>
<comment type="caution">
    <text evidence="1">The sequence shown here is derived from an EMBL/GenBank/DDBJ whole genome shotgun (WGS) entry which is preliminary data.</text>
</comment>
<dbReference type="AlphaFoldDB" id="A0A225W6E7"/>
<dbReference type="OrthoDB" id="145737at2759"/>
<reference evidence="2" key="1">
    <citation type="submission" date="2017-03" db="EMBL/GenBank/DDBJ databases">
        <title>Phytopthora megakarya and P. palmivora, two closely related causual agents of cacao black pod achieved similar genome size and gene model numbers by different mechanisms.</title>
        <authorList>
            <person name="Ali S."/>
            <person name="Shao J."/>
            <person name="Larry D.J."/>
            <person name="Kronmiller B."/>
            <person name="Shen D."/>
            <person name="Strem M.D."/>
            <person name="Melnick R.L."/>
            <person name="Guiltinan M.J."/>
            <person name="Tyler B.M."/>
            <person name="Meinhardt L.W."/>
            <person name="Bailey B.A."/>
        </authorList>
    </citation>
    <scope>NUCLEOTIDE SEQUENCE [LARGE SCALE GENOMIC DNA]</scope>
    <source>
        <strain evidence="2">zdho120</strain>
    </source>
</reference>
<protein>
    <submittedName>
        <fullName evidence="1">Uncharacterized protein</fullName>
    </submittedName>
</protein>